<evidence type="ECO:0000313" key="3">
    <source>
        <dbReference type="Proteomes" id="UP000054805"/>
    </source>
</evidence>
<proteinExistence type="predicted"/>
<evidence type="ECO:0000256" key="1">
    <source>
        <dbReference type="SAM" id="Phobius"/>
    </source>
</evidence>
<accession>A0A0V1HTW7</accession>
<organism evidence="2 3">
    <name type="scientific">Trichinella pseudospiralis</name>
    <name type="common">Parasitic roundworm</name>
    <dbReference type="NCBI Taxonomy" id="6337"/>
    <lineage>
        <taxon>Eukaryota</taxon>
        <taxon>Metazoa</taxon>
        <taxon>Ecdysozoa</taxon>
        <taxon>Nematoda</taxon>
        <taxon>Enoplea</taxon>
        <taxon>Dorylaimia</taxon>
        <taxon>Trichinellida</taxon>
        <taxon>Trichinellidae</taxon>
        <taxon>Trichinella</taxon>
    </lineage>
</organism>
<evidence type="ECO:0000313" key="2">
    <source>
        <dbReference type="EMBL" id="KRZ13759.1"/>
    </source>
</evidence>
<gene>
    <name evidence="2" type="ORF">T4B_4786</name>
</gene>
<dbReference type="EMBL" id="JYDS01000327">
    <property type="protein sequence ID" value="KRZ13759.1"/>
    <property type="molecule type" value="Genomic_DNA"/>
</dbReference>
<protein>
    <submittedName>
        <fullName evidence="2">Uncharacterized protein</fullName>
    </submittedName>
</protein>
<dbReference type="AlphaFoldDB" id="A0A0V1HTW7"/>
<dbReference type="Proteomes" id="UP000054805">
    <property type="component" value="Unassembled WGS sequence"/>
</dbReference>
<keyword evidence="3" id="KW-1185">Reference proteome</keyword>
<keyword evidence="1" id="KW-1133">Transmembrane helix</keyword>
<comment type="caution">
    <text evidence="2">The sequence shown here is derived from an EMBL/GenBank/DDBJ whole genome shotgun (WGS) entry which is preliminary data.</text>
</comment>
<sequence>MDVKWTKFAFLPFCLRFNFASFPFSFIFINPRCLFLQSMFDPVRSDFLTLVKKRITKKKSSVWVNKLEEEEEEEE</sequence>
<reference evidence="2 3" key="1">
    <citation type="submission" date="2015-01" db="EMBL/GenBank/DDBJ databases">
        <title>Evolution of Trichinella species and genotypes.</title>
        <authorList>
            <person name="Korhonen P.K."/>
            <person name="Edoardo P."/>
            <person name="Giuseppe L.R."/>
            <person name="Gasser R.B."/>
        </authorList>
    </citation>
    <scope>NUCLEOTIDE SEQUENCE [LARGE SCALE GENOMIC DNA]</scope>
    <source>
        <strain evidence="2">ISS588</strain>
    </source>
</reference>
<keyword evidence="1" id="KW-0472">Membrane</keyword>
<name>A0A0V1HTW7_TRIPS</name>
<feature type="transmembrane region" description="Helical" evidence="1">
    <location>
        <begin position="6"/>
        <end position="29"/>
    </location>
</feature>
<keyword evidence="1" id="KW-0812">Transmembrane</keyword>